<dbReference type="GeneID" id="70184615"/>
<evidence type="ECO:0000259" key="2">
    <source>
        <dbReference type="Pfam" id="PF06985"/>
    </source>
</evidence>
<dbReference type="Proteomes" id="UP000756346">
    <property type="component" value="Unassembled WGS sequence"/>
</dbReference>
<feature type="compositionally biased region" description="Pro residues" evidence="1">
    <location>
        <begin position="590"/>
        <end position="607"/>
    </location>
</feature>
<dbReference type="RefSeq" id="XP_046008413.1">
    <property type="nucleotide sequence ID" value="XM_046155069.1"/>
</dbReference>
<dbReference type="AlphaFoldDB" id="A0A9P9BLX3"/>
<dbReference type="Pfam" id="PF06985">
    <property type="entry name" value="HET"/>
    <property type="match status" value="1"/>
</dbReference>
<keyword evidence="4" id="KW-1185">Reference proteome</keyword>
<gene>
    <name evidence="3" type="ORF">B0I36DRAFT_332146</name>
</gene>
<accession>A0A9P9BLX3</accession>
<name>A0A9P9BLX3_9PEZI</name>
<sequence>MRPPIAQLDPSLAQIRILQIEPEDHHGAIDTQLRCQRRVVSLDDKPAFAALSYVWGDQKSHKSILVDGEPTPVTDNLYDALLWYRSWKPDVPIWADAICINQGDVAEKNHQVGMMARVYEQAVCVVCWLGPSTPRIDAYLDRGVRLCAQVDRSPLDKRLRERLAWALFRCKSWLTMKSSLEQARQVLELVLGQVEFFQLAYFQRMWTFQEELLSPTSRVVYVLGSNVIRQYDPREPRKLRIPIFVGNKMNSINPRNPNLDEVGKRVVTLLEDPNFLRRDIVMAKITEGIATSRRLNVTDRFELLVLLSLTLSRKCKDPRDKLFAVMGLLAPVETVLVGGQIATQDSWGALSFEEQDELLTAARERYLAVDYSKDVKLVVLDALYYIHHYESDTTILSRLISRYPPTGPWTAAIPPDDPRYEAGTLAPQALPSWLPNTSKPLRSTIFPSIDLSKDETSSVGHVKWTKTHCEGRTRDMLRFRVKFLGEVIMLSAFPSTTSSIVDMVISLLEEASEAENAARDAKRATRSLHDRKLQPHHGGYNFASLVEHISPTRFLASRLDYFFRSAGDSSWSHDTPRWTDDWYALRRPLQPAPPDRAPAQPPPPASPPLDEERGPEPTNEAPSRARAETLHGLAVFVLDTGRFGVCANTVRVGDRVALSMAWETCLVLRAMDTAVFQGYQVVDYTTVEGIGGWVDKTYVEEVKKMRVEEVNVL</sequence>
<evidence type="ECO:0000313" key="4">
    <source>
        <dbReference type="Proteomes" id="UP000756346"/>
    </source>
</evidence>
<dbReference type="InterPro" id="IPR010730">
    <property type="entry name" value="HET"/>
</dbReference>
<feature type="domain" description="Heterokaryon incompatibility" evidence="2">
    <location>
        <begin position="48"/>
        <end position="210"/>
    </location>
</feature>
<reference evidence="3" key="1">
    <citation type="journal article" date="2021" name="Nat. Commun.">
        <title>Genetic determinants of endophytism in the Arabidopsis root mycobiome.</title>
        <authorList>
            <person name="Mesny F."/>
            <person name="Miyauchi S."/>
            <person name="Thiergart T."/>
            <person name="Pickel B."/>
            <person name="Atanasova L."/>
            <person name="Karlsson M."/>
            <person name="Huettel B."/>
            <person name="Barry K.W."/>
            <person name="Haridas S."/>
            <person name="Chen C."/>
            <person name="Bauer D."/>
            <person name="Andreopoulos W."/>
            <person name="Pangilinan J."/>
            <person name="LaButti K."/>
            <person name="Riley R."/>
            <person name="Lipzen A."/>
            <person name="Clum A."/>
            <person name="Drula E."/>
            <person name="Henrissat B."/>
            <person name="Kohler A."/>
            <person name="Grigoriev I.V."/>
            <person name="Martin F.M."/>
            <person name="Hacquard S."/>
        </authorList>
    </citation>
    <scope>NUCLEOTIDE SEQUENCE</scope>
    <source>
        <strain evidence="3">MPI-CAGE-CH-0230</strain>
    </source>
</reference>
<protein>
    <submittedName>
        <fullName evidence="3">Heterokaryon incompatibility protein-domain-containing protein</fullName>
    </submittedName>
</protein>
<dbReference type="OrthoDB" id="5571888at2759"/>
<dbReference type="PANTHER" id="PTHR24148">
    <property type="entry name" value="ANKYRIN REPEAT DOMAIN-CONTAINING PROTEIN 39 HOMOLOG-RELATED"/>
    <property type="match status" value="1"/>
</dbReference>
<comment type="caution">
    <text evidence="3">The sequence shown here is derived from an EMBL/GenBank/DDBJ whole genome shotgun (WGS) entry which is preliminary data.</text>
</comment>
<dbReference type="EMBL" id="JAGTJQ010000009">
    <property type="protein sequence ID" value="KAH7024865.1"/>
    <property type="molecule type" value="Genomic_DNA"/>
</dbReference>
<dbReference type="PANTHER" id="PTHR24148:SF64">
    <property type="entry name" value="HETEROKARYON INCOMPATIBILITY DOMAIN-CONTAINING PROTEIN"/>
    <property type="match status" value="1"/>
</dbReference>
<evidence type="ECO:0000313" key="3">
    <source>
        <dbReference type="EMBL" id="KAH7024865.1"/>
    </source>
</evidence>
<evidence type="ECO:0000256" key="1">
    <source>
        <dbReference type="SAM" id="MobiDB-lite"/>
    </source>
</evidence>
<dbReference type="InterPro" id="IPR052895">
    <property type="entry name" value="HetReg/Transcr_Mod"/>
</dbReference>
<feature type="region of interest" description="Disordered" evidence="1">
    <location>
        <begin position="589"/>
        <end position="625"/>
    </location>
</feature>
<organism evidence="3 4">
    <name type="scientific">Microdochium trichocladiopsis</name>
    <dbReference type="NCBI Taxonomy" id="1682393"/>
    <lineage>
        <taxon>Eukaryota</taxon>
        <taxon>Fungi</taxon>
        <taxon>Dikarya</taxon>
        <taxon>Ascomycota</taxon>
        <taxon>Pezizomycotina</taxon>
        <taxon>Sordariomycetes</taxon>
        <taxon>Xylariomycetidae</taxon>
        <taxon>Xylariales</taxon>
        <taxon>Microdochiaceae</taxon>
        <taxon>Microdochium</taxon>
    </lineage>
</organism>
<proteinExistence type="predicted"/>